<dbReference type="AlphaFoldDB" id="A0A3N4GRK8"/>
<dbReference type="GO" id="GO:0004806">
    <property type="term" value="F:triacylglycerol lipase activity"/>
    <property type="evidence" value="ECO:0007669"/>
    <property type="project" value="TreeGrafter"/>
</dbReference>
<protein>
    <submittedName>
        <fullName evidence="5">SGNH/GDSL hydrolase family protein</fullName>
    </submittedName>
</protein>
<dbReference type="OrthoDB" id="5503950at2"/>
<keyword evidence="2" id="KW-1015">Disulfide bond</keyword>
<dbReference type="CDD" id="cd01823">
    <property type="entry name" value="SEST_like"/>
    <property type="match status" value="1"/>
</dbReference>
<accession>A0A3N4GRK8</accession>
<dbReference type="RefSeq" id="WP_123925359.1">
    <property type="nucleotide sequence ID" value="NZ_JBPSDP010000009.1"/>
</dbReference>
<dbReference type="SUPFAM" id="SSF52266">
    <property type="entry name" value="SGNH hydrolase"/>
    <property type="match status" value="1"/>
</dbReference>
<feature type="disulfide bond" evidence="2">
    <location>
        <begin position="187"/>
        <end position="236"/>
    </location>
</feature>
<proteinExistence type="predicted"/>
<feature type="disulfide bond" evidence="2">
    <location>
        <begin position="126"/>
        <end position="136"/>
    </location>
</feature>
<dbReference type="Gene3D" id="3.40.50.1110">
    <property type="entry name" value="SGNH hydrolase"/>
    <property type="match status" value="1"/>
</dbReference>
<dbReference type="InterPro" id="IPR013830">
    <property type="entry name" value="SGNH_hydro"/>
</dbReference>
<keyword evidence="3" id="KW-0732">Signal</keyword>
<evidence type="ECO:0000256" key="1">
    <source>
        <dbReference type="PIRSR" id="PIRSR637460-1"/>
    </source>
</evidence>
<feature type="active site" evidence="1">
    <location>
        <position position="256"/>
    </location>
</feature>
<evidence type="ECO:0000313" key="5">
    <source>
        <dbReference type="EMBL" id="RPA65573.1"/>
    </source>
</evidence>
<evidence type="ECO:0000313" key="6">
    <source>
        <dbReference type="Proteomes" id="UP000267536"/>
    </source>
</evidence>
<keyword evidence="5" id="KW-0378">Hydrolase</keyword>
<comment type="caution">
    <text evidence="5">The sequence shown here is derived from an EMBL/GenBank/DDBJ whole genome shotgun (WGS) entry which is preliminary data.</text>
</comment>
<organism evidence="5 6">
    <name type="scientific">Gordonia oryzae</name>
    <dbReference type="NCBI Taxonomy" id="2487349"/>
    <lineage>
        <taxon>Bacteria</taxon>
        <taxon>Bacillati</taxon>
        <taxon>Actinomycetota</taxon>
        <taxon>Actinomycetes</taxon>
        <taxon>Mycobacteriales</taxon>
        <taxon>Gordoniaceae</taxon>
        <taxon>Gordonia</taxon>
    </lineage>
</organism>
<evidence type="ECO:0000256" key="3">
    <source>
        <dbReference type="SAM" id="SignalP"/>
    </source>
</evidence>
<dbReference type="Proteomes" id="UP000267536">
    <property type="component" value="Unassembled WGS sequence"/>
</dbReference>
<keyword evidence="6" id="KW-1185">Reference proteome</keyword>
<dbReference type="PANTHER" id="PTHR37981">
    <property type="entry name" value="LIPASE 2"/>
    <property type="match status" value="1"/>
</dbReference>
<feature type="chain" id="PRO_5018323113" evidence="3">
    <location>
        <begin position="23"/>
        <end position="278"/>
    </location>
</feature>
<feature type="disulfide bond" evidence="2">
    <location>
        <begin position="50"/>
        <end position="74"/>
    </location>
</feature>
<name>A0A3N4GRK8_9ACTN</name>
<dbReference type="GO" id="GO:0019433">
    <property type="term" value="P:triglyceride catabolic process"/>
    <property type="evidence" value="ECO:0007669"/>
    <property type="project" value="TreeGrafter"/>
</dbReference>
<gene>
    <name evidence="5" type="ORF">EF294_02065</name>
</gene>
<feature type="active site" description="Nucleophile" evidence="1">
    <location>
        <position position="34"/>
    </location>
</feature>
<feature type="domain" description="SGNH hydrolase-type esterase" evidence="4">
    <location>
        <begin position="30"/>
        <end position="262"/>
    </location>
</feature>
<dbReference type="InterPro" id="IPR036514">
    <property type="entry name" value="SGNH_hydro_sf"/>
</dbReference>
<evidence type="ECO:0000259" key="4">
    <source>
        <dbReference type="Pfam" id="PF13472"/>
    </source>
</evidence>
<feature type="signal peptide" evidence="3">
    <location>
        <begin position="1"/>
        <end position="22"/>
    </location>
</feature>
<dbReference type="InterPro" id="IPR037460">
    <property type="entry name" value="SEST-like"/>
</dbReference>
<sequence>MKLLVSALAALLLVSGAGVAVADSGPVYVALGDSRAAGPTWTSVLSGDNCGRTPDAYPAKVAAELGVSYRSVACVGATTDDVLHGQRALAIRPVPPQVDALSPDTALVTLSIGGNDIKWTNLIAPCFPLVGGDGKCRENSAMQKAIATQLGALPAEVDRVLTEVRRRSPHARIVVVGHGGYYGTHGCAPDANMSAADAPTVADFFARFNNVLRESADRAGAEYVDIAGPARGHDVCAGAQKWFLGDFPRGNTQTRHPTPLGSENMARLIVEKLRRPRS</sequence>
<dbReference type="EMBL" id="RKMH01000002">
    <property type="protein sequence ID" value="RPA65573.1"/>
    <property type="molecule type" value="Genomic_DNA"/>
</dbReference>
<evidence type="ECO:0000256" key="2">
    <source>
        <dbReference type="PIRSR" id="PIRSR637460-2"/>
    </source>
</evidence>
<reference evidence="5 6" key="1">
    <citation type="submission" date="2018-11" db="EMBL/GenBank/DDBJ databases">
        <title>Draft genome sequence of Gordonia sp. RS15-1S isolated from rice stems.</title>
        <authorList>
            <person name="Muangham S."/>
        </authorList>
    </citation>
    <scope>NUCLEOTIDE SEQUENCE [LARGE SCALE GENOMIC DNA]</scope>
    <source>
        <strain evidence="5 6">RS15-1S</strain>
    </source>
</reference>
<dbReference type="PANTHER" id="PTHR37981:SF1">
    <property type="entry name" value="SGNH HYDROLASE-TYPE ESTERASE DOMAIN-CONTAINING PROTEIN"/>
    <property type="match status" value="1"/>
</dbReference>
<dbReference type="Pfam" id="PF13472">
    <property type="entry name" value="Lipase_GDSL_2"/>
    <property type="match status" value="1"/>
</dbReference>